<dbReference type="SUPFAM" id="SSF144232">
    <property type="entry name" value="HIT/MYND zinc finger-like"/>
    <property type="match status" value="1"/>
</dbReference>
<keyword evidence="1" id="KW-0479">Metal-binding</keyword>
<dbReference type="EMBL" id="JAWWNJ010000047">
    <property type="protein sequence ID" value="KAK7017631.1"/>
    <property type="molecule type" value="Genomic_DNA"/>
</dbReference>
<evidence type="ECO:0000256" key="4">
    <source>
        <dbReference type="PROSITE-ProRule" id="PRU00134"/>
    </source>
</evidence>
<dbReference type="AlphaFoldDB" id="A0AAW0AVW5"/>
<evidence type="ECO:0000313" key="6">
    <source>
        <dbReference type="EMBL" id="KAK7017631.1"/>
    </source>
</evidence>
<reference evidence="6 7" key="1">
    <citation type="journal article" date="2024" name="J Genomics">
        <title>Draft genome sequencing and assembly of Favolaschia claudopus CIRM-BRFM 2984 isolated from oak limbs.</title>
        <authorList>
            <person name="Navarro D."/>
            <person name="Drula E."/>
            <person name="Chaduli D."/>
            <person name="Cazenave R."/>
            <person name="Ahrendt S."/>
            <person name="Wang J."/>
            <person name="Lipzen A."/>
            <person name="Daum C."/>
            <person name="Barry K."/>
            <person name="Grigoriev I.V."/>
            <person name="Favel A."/>
            <person name="Rosso M.N."/>
            <person name="Martin F."/>
        </authorList>
    </citation>
    <scope>NUCLEOTIDE SEQUENCE [LARGE SCALE GENOMIC DNA]</scope>
    <source>
        <strain evidence="6 7">CIRM-BRFM 2984</strain>
    </source>
</reference>
<dbReference type="Gene3D" id="6.10.140.2220">
    <property type="match status" value="1"/>
</dbReference>
<keyword evidence="2 4" id="KW-0863">Zinc-finger</keyword>
<proteinExistence type="predicted"/>
<evidence type="ECO:0000313" key="7">
    <source>
        <dbReference type="Proteomes" id="UP001362999"/>
    </source>
</evidence>
<keyword evidence="3" id="KW-0862">Zinc</keyword>
<feature type="domain" description="MYND-type" evidence="5">
    <location>
        <begin position="32"/>
        <end position="69"/>
    </location>
</feature>
<organism evidence="6 7">
    <name type="scientific">Favolaschia claudopus</name>
    <dbReference type="NCBI Taxonomy" id="2862362"/>
    <lineage>
        <taxon>Eukaryota</taxon>
        <taxon>Fungi</taxon>
        <taxon>Dikarya</taxon>
        <taxon>Basidiomycota</taxon>
        <taxon>Agaricomycotina</taxon>
        <taxon>Agaricomycetes</taxon>
        <taxon>Agaricomycetidae</taxon>
        <taxon>Agaricales</taxon>
        <taxon>Marasmiineae</taxon>
        <taxon>Mycenaceae</taxon>
        <taxon>Favolaschia</taxon>
    </lineage>
</organism>
<evidence type="ECO:0000256" key="2">
    <source>
        <dbReference type="ARBA" id="ARBA00022771"/>
    </source>
</evidence>
<dbReference type="GO" id="GO:0008270">
    <property type="term" value="F:zinc ion binding"/>
    <property type="evidence" value="ECO:0007669"/>
    <property type="project" value="UniProtKB-KW"/>
</dbReference>
<accession>A0AAW0AVW5</accession>
<comment type="caution">
    <text evidence="6">The sequence shown here is derived from an EMBL/GenBank/DDBJ whole genome shotgun (WGS) entry which is preliminary data.</text>
</comment>
<name>A0AAW0AVW5_9AGAR</name>
<evidence type="ECO:0000256" key="3">
    <source>
        <dbReference type="ARBA" id="ARBA00022833"/>
    </source>
</evidence>
<keyword evidence="7" id="KW-1185">Reference proteome</keyword>
<protein>
    <recommendedName>
        <fullName evidence="5">MYND-type domain-containing protein</fullName>
    </recommendedName>
</protein>
<evidence type="ECO:0000256" key="1">
    <source>
        <dbReference type="ARBA" id="ARBA00022723"/>
    </source>
</evidence>
<sequence length="260" mass="29291">MVLVVKRTPTVIAPVGAEKINPLSGTTQICDLAECENWQNLRKCMRCKSAMYCSSECQKTDWPHHKAYCTMVKNFPPNTDPDTGGEPALQRHMRLFSAHFTGSLVCATIVALELNAHPENIDDFGIIVLLRPRPHKEAGARFKFHAASVVPMQDMKDLYLNHPGIDRAQIQETFRLHRHHRDELKAKSGGTEDYATMLLIAQNDGDHAVPGGTEFEMRFKPIAIHRKLVESPALVDPTLDWYISLKIQINRNMPNQSLTA</sequence>
<dbReference type="Pfam" id="PF01753">
    <property type="entry name" value="zf-MYND"/>
    <property type="match status" value="1"/>
</dbReference>
<dbReference type="Proteomes" id="UP001362999">
    <property type="component" value="Unassembled WGS sequence"/>
</dbReference>
<gene>
    <name evidence="6" type="ORF">R3P38DRAFT_2984431</name>
</gene>
<dbReference type="InterPro" id="IPR002893">
    <property type="entry name" value="Znf_MYND"/>
</dbReference>
<evidence type="ECO:0000259" key="5">
    <source>
        <dbReference type="PROSITE" id="PS50865"/>
    </source>
</evidence>
<dbReference type="PROSITE" id="PS50865">
    <property type="entry name" value="ZF_MYND_2"/>
    <property type="match status" value="1"/>
</dbReference>